<dbReference type="GO" id="GO:0030151">
    <property type="term" value="F:molybdenum ion binding"/>
    <property type="evidence" value="ECO:0007669"/>
    <property type="project" value="InterPro"/>
</dbReference>
<dbReference type="EMBL" id="CP020442">
    <property type="protein sequence ID" value="ARC37310.1"/>
    <property type="molecule type" value="Genomic_DNA"/>
</dbReference>
<dbReference type="PANTHER" id="PTHR36930">
    <property type="entry name" value="METAL-SULFUR CLUSTER BIOSYNTHESIS PROTEINS YUAD-RELATED"/>
    <property type="match status" value="1"/>
</dbReference>
<dbReference type="RefSeq" id="WP_080621879.1">
    <property type="nucleotide sequence ID" value="NZ_CP038080.1"/>
</dbReference>
<dbReference type="InterPro" id="IPR011037">
    <property type="entry name" value="Pyrv_Knase-like_insert_dom_sf"/>
</dbReference>
<dbReference type="Pfam" id="PF03473">
    <property type="entry name" value="MOSC"/>
    <property type="match status" value="1"/>
</dbReference>
<dbReference type="InterPro" id="IPR005302">
    <property type="entry name" value="MoCF_Sase_C"/>
</dbReference>
<keyword evidence="3" id="KW-1185">Reference proteome</keyword>
<feature type="domain" description="MOSC" evidence="1">
    <location>
        <begin position="21"/>
        <end position="170"/>
    </location>
</feature>
<dbReference type="InterPro" id="IPR052716">
    <property type="entry name" value="MOSC_domain"/>
</dbReference>
<accession>A0A1V0GU41</accession>
<dbReference type="Gene3D" id="2.40.33.20">
    <property type="entry name" value="PK beta-barrel domain-like"/>
    <property type="match status" value="1"/>
</dbReference>
<name>A0A1V0GU41_9RHOB</name>
<protein>
    <submittedName>
        <fullName evidence="2">MOSC domain-containing protein</fullName>
    </submittedName>
</protein>
<gene>
    <name evidence="2" type="ORF">A6J80_13825</name>
</gene>
<dbReference type="Proteomes" id="UP000191257">
    <property type="component" value="Chromosome"/>
</dbReference>
<dbReference type="AlphaFoldDB" id="A0A1V0GU41"/>
<dbReference type="PANTHER" id="PTHR36930:SF1">
    <property type="entry name" value="MOSC DOMAIN-CONTAINING PROTEIN"/>
    <property type="match status" value="1"/>
</dbReference>
<dbReference type="PROSITE" id="PS51340">
    <property type="entry name" value="MOSC"/>
    <property type="match status" value="1"/>
</dbReference>
<evidence type="ECO:0000259" key="1">
    <source>
        <dbReference type="PROSITE" id="PS51340"/>
    </source>
</evidence>
<proteinExistence type="predicted"/>
<reference evidence="2" key="1">
    <citation type="submission" date="2017-12" db="EMBL/GenBank/DDBJ databases">
        <title>FDA dAtabase for Regulatory Grade micrObial Sequences (FDA-ARGOS): Supporting development and validation of Infectious Disease Dx tests.</title>
        <authorList>
            <person name="Campos J."/>
            <person name="Goldberg B."/>
            <person name="Tallon L."/>
            <person name="Sadzewicz L."/>
            <person name="Sengamalay N."/>
            <person name="Ott S."/>
            <person name="Godinez A."/>
            <person name="Nagaraj S."/>
            <person name="Vyas G."/>
            <person name="Aluvathingal J."/>
            <person name="Nadendla S."/>
            <person name="Geyer C."/>
            <person name="Nandy P."/>
            <person name="Hobson J."/>
            <person name="Sichtig H."/>
        </authorList>
    </citation>
    <scope>NUCLEOTIDE SEQUENCE</scope>
    <source>
        <strain evidence="2">FDAARGOS_252</strain>
    </source>
</reference>
<sequence>MQDCKRVVAVCLSPTHRLSKTPALEIRAVAGLGIEGDAHYGTTTQHRYDKRKAPDRPNLRQVHLVESALLDDLGSRGFDLQPGDLGENIVTAGMSLTALPEGAILRIGAEARLQLTGLREPCVLLDRLRPGLRPAVGQKGQGAKPFLRGGVMSRVLATGFIRPHDEVTIEMPSPPHRPLGNV</sequence>
<evidence type="ECO:0000313" key="2">
    <source>
        <dbReference type="EMBL" id="ARC37310.1"/>
    </source>
</evidence>
<dbReference type="GO" id="GO:0030170">
    <property type="term" value="F:pyridoxal phosphate binding"/>
    <property type="evidence" value="ECO:0007669"/>
    <property type="project" value="InterPro"/>
</dbReference>
<dbReference type="eggNOG" id="COG2258">
    <property type="taxonomic scope" value="Bacteria"/>
</dbReference>
<dbReference type="GO" id="GO:0003824">
    <property type="term" value="F:catalytic activity"/>
    <property type="evidence" value="ECO:0007669"/>
    <property type="project" value="InterPro"/>
</dbReference>
<evidence type="ECO:0000313" key="3">
    <source>
        <dbReference type="Proteomes" id="UP000191257"/>
    </source>
</evidence>
<dbReference type="SUPFAM" id="SSF50800">
    <property type="entry name" value="PK beta-barrel domain-like"/>
    <property type="match status" value="1"/>
</dbReference>
<organism evidence="2 3">
    <name type="scientific">Paracoccus yeei</name>
    <dbReference type="NCBI Taxonomy" id="147645"/>
    <lineage>
        <taxon>Bacteria</taxon>
        <taxon>Pseudomonadati</taxon>
        <taxon>Pseudomonadota</taxon>
        <taxon>Alphaproteobacteria</taxon>
        <taxon>Rhodobacterales</taxon>
        <taxon>Paracoccaceae</taxon>
        <taxon>Paracoccus</taxon>
    </lineage>
</organism>
<dbReference type="KEGG" id="pye:A6J80_13825"/>